<dbReference type="EC" id="3.2.1.39" evidence="4"/>
<dbReference type="Proteomes" id="UP001210211">
    <property type="component" value="Unassembled WGS sequence"/>
</dbReference>
<name>A0AAD6EXX4_9POAL</name>
<evidence type="ECO:0000256" key="6">
    <source>
        <dbReference type="ARBA" id="ARBA00022622"/>
    </source>
</evidence>
<evidence type="ECO:0000256" key="16">
    <source>
        <dbReference type="SAM" id="MobiDB-lite"/>
    </source>
</evidence>
<dbReference type="Gene3D" id="3.20.20.80">
    <property type="entry name" value="Glycosidases"/>
    <property type="match status" value="1"/>
</dbReference>
<dbReference type="InterPro" id="IPR044965">
    <property type="entry name" value="Glyco_hydro_17_plant"/>
</dbReference>
<sequence length="586" mass="63617">MFLILDPPFYSNWRRTYTNKQYFPKSKEYTILPPIYSARASKKETLLPPTPNSHSPKGALLAMGRVMSISISSYSSITPLFLLLFHLLSLYPLPCLSAQNDSSFIGVTIGTSVSNLLSPTDLVSFLKAQQITHVRLYDADSALLSALANTGIKVLVGVPNNELIALGSSTTTASAWVTRHIVPYIPSTEISGIAVGDEVPNSLPSALPVLLPALQSLHNAVLSNNLSIPVSTPLPFSLVQDPFPPSQSFFNTSLTQSFIIPLMGFLSNTSSPLMVNLYPYYAFMQSKGVVPLDNALFKPLPPSLEMVDTNTLLHYTNVYDAMIDAVHFSMKNLNFTGIPVLVTETGWPSYGDHSVEPYATKDNADTYNSNLIKHVLEHTGTPSHPEFTSSVYVYELFNEDLRPGPISEANWGLFYGNGTPIYLLHVSGTGGFLANDTTNQTFCVASDEADIKAVQAALDWACGPGRANCSEIQPGESCYNPNDVRSHASYAFNSYYQMQGRGSGSCYFQGAGVVTTTDPSHGSCVFPGSKLLGSTSNTGSNSNQTASNSGSTFKMRKGERNYSKQVISLILSIFMSFSLATSNFWS</sequence>
<feature type="domain" description="X8" evidence="17">
    <location>
        <begin position="441"/>
        <end position="526"/>
    </location>
</feature>
<keyword evidence="6" id="KW-0449">Lipoprotein</keyword>
<evidence type="ECO:0000259" key="17">
    <source>
        <dbReference type="SMART" id="SM00768"/>
    </source>
</evidence>
<dbReference type="GO" id="GO:0009506">
    <property type="term" value="C:plasmodesma"/>
    <property type="evidence" value="ECO:0007669"/>
    <property type="project" value="UniProtKB-ARBA"/>
</dbReference>
<comment type="subcellular location">
    <subcellularLocation>
        <location evidence="2">Cell membrane</location>
        <topology evidence="2">Lipid-anchor</topology>
        <topology evidence="2">GPI-anchor</topology>
    </subcellularLocation>
</comment>
<comment type="similarity">
    <text evidence="3 14">Belongs to the glycosyl hydrolase 17 family.</text>
</comment>
<keyword evidence="7" id="KW-0732">Signal</keyword>
<evidence type="ECO:0000256" key="12">
    <source>
        <dbReference type="ARBA" id="ARBA00023180"/>
    </source>
</evidence>
<evidence type="ECO:0000256" key="9">
    <source>
        <dbReference type="ARBA" id="ARBA00022821"/>
    </source>
</evidence>
<dbReference type="InterPro" id="IPR000490">
    <property type="entry name" value="Glyco_hydro_17"/>
</dbReference>
<dbReference type="Pfam" id="PF07983">
    <property type="entry name" value="X8"/>
    <property type="match status" value="1"/>
</dbReference>
<comment type="caution">
    <text evidence="18">The sequence shown here is derived from an EMBL/GenBank/DDBJ whole genome shotgun (WGS) entry which is preliminary data.</text>
</comment>
<evidence type="ECO:0000256" key="7">
    <source>
        <dbReference type="ARBA" id="ARBA00022729"/>
    </source>
</evidence>
<protein>
    <recommendedName>
        <fullName evidence="4">glucan endo-1,3-beta-D-glucosidase</fullName>
        <ecNumber evidence="4">3.2.1.39</ecNumber>
    </recommendedName>
</protein>
<keyword evidence="13 15" id="KW-0326">Glycosidase</keyword>
<evidence type="ECO:0000256" key="1">
    <source>
        <dbReference type="ARBA" id="ARBA00000382"/>
    </source>
</evidence>
<keyword evidence="10" id="KW-0472">Membrane</keyword>
<dbReference type="Gene3D" id="1.20.58.1040">
    <property type="match status" value="1"/>
</dbReference>
<evidence type="ECO:0000256" key="13">
    <source>
        <dbReference type="ARBA" id="ARBA00023295"/>
    </source>
</evidence>
<evidence type="ECO:0000256" key="14">
    <source>
        <dbReference type="RuleBase" id="RU004335"/>
    </source>
</evidence>
<evidence type="ECO:0000313" key="18">
    <source>
        <dbReference type="EMBL" id="KAJ3705341.1"/>
    </source>
</evidence>
<evidence type="ECO:0000256" key="11">
    <source>
        <dbReference type="ARBA" id="ARBA00023157"/>
    </source>
</evidence>
<evidence type="ECO:0000256" key="4">
    <source>
        <dbReference type="ARBA" id="ARBA00012780"/>
    </source>
</evidence>
<evidence type="ECO:0000256" key="10">
    <source>
        <dbReference type="ARBA" id="ARBA00023136"/>
    </source>
</evidence>
<feature type="compositionally biased region" description="Low complexity" evidence="16">
    <location>
        <begin position="535"/>
        <end position="552"/>
    </location>
</feature>
<evidence type="ECO:0000256" key="2">
    <source>
        <dbReference type="ARBA" id="ARBA00004609"/>
    </source>
</evidence>
<dbReference type="Pfam" id="PF00332">
    <property type="entry name" value="Glyco_hydro_17"/>
    <property type="match status" value="1"/>
</dbReference>
<dbReference type="FunFam" id="3.20.20.80:FF:000002">
    <property type="entry name" value="Glucan endo-1,3-beta-glucosidase 3"/>
    <property type="match status" value="1"/>
</dbReference>
<dbReference type="SMART" id="SM00768">
    <property type="entry name" value="X8"/>
    <property type="match status" value="1"/>
</dbReference>
<keyword evidence="11" id="KW-1015">Disulfide bond</keyword>
<keyword evidence="12" id="KW-0325">Glycoprotein</keyword>
<dbReference type="AlphaFoldDB" id="A0AAD6EXX4"/>
<dbReference type="SUPFAM" id="SSF51445">
    <property type="entry name" value="(Trans)glycosidases"/>
    <property type="match status" value="1"/>
</dbReference>
<evidence type="ECO:0000256" key="3">
    <source>
        <dbReference type="ARBA" id="ARBA00008773"/>
    </source>
</evidence>
<evidence type="ECO:0000313" key="19">
    <source>
        <dbReference type="Proteomes" id="UP001210211"/>
    </source>
</evidence>
<dbReference type="GO" id="GO:0005886">
    <property type="term" value="C:plasma membrane"/>
    <property type="evidence" value="ECO:0007669"/>
    <property type="project" value="UniProtKB-SubCell"/>
</dbReference>
<dbReference type="GO" id="GO:0005975">
    <property type="term" value="P:carbohydrate metabolic process"/>
    <property type="evidence" value="ECO:0007669"/>
    <property type="project" value="InterPro"/>
</dbReference>
<comment type="catalytic activity">
    <reaction evidence="1">
        <text>Hydrolysis of (1-&gt;3)-beta-D-glucosidic linkages in (1-&gt;3)-beta-D-glucans.</text>
        <dbReference type="EC" id="3.2.1.39"/>
    </reaction>
</comment>
<evidence type="ECO:0000256" key="5">
    <source>
        <dbReference type="ARBA" id="ARBA00022475"/>
    </source>
</evidence>
<keyword evidence="6" id="KW-0336">GPI-anchor</keyword>
<keyword evidence="8 15" id="KW-0378">Hydrolase</keyword>
<proteinExistence type="inferred from homology"/>
<dbReference type="EMBL" id="JAMRDG010000001">
    <property type="protein sequence ID" value="KAJ3705341.1"/>
    <property type="molecule type" value="Genomic_DNA"/>
</dbReference>
<dbReference type="PROSITE" id="PS00587">
    <property type="entry name" value="GLYCOSYL_HYDROL_F17"/>
    <property type="match status" value="1"/>
</dbReference>
<evidence type="ECO:0000256" key="8">
    <source>
        <dbReference type="ARBA" id="ARBA00022801"/>
    </source>
</evidence>
<gene>
    <name evidence="18" type="ORF">LUZ61_009046</name>
</gene>
<dbReference type="InterPro" id="IPR017853">
    <property type="entry name" value="GH"/>
</dbReference>
<dbReference type="GO" id="GO:0006952">
    <property type="term" value="P:defense response"/>
    <property type="evidence" value="ECO:0007669"/>
    <property type="project" value="UniProtKB-KW"/>
</dbReference>
<dbReference type="FunFam" id="1.20.58.1040:FF:000001">
    <property type="entry name" value="Glucan endo-1,3-beta-glucosidase 4"/>
    <property type="match status" value="1"/>
</dbReference>
<reference evidence="18 19" key="1">
    <citation type="journal article" date="2022" name="Cell">
        <title>Repeat-based holocentromeres influence genome architecture and karyotype evolution.</title>
        <authorList>
            <person name="Hofstatter P.G."/>
            <person name="Thangavel G."/>
            <person name="Lux T."/>
            <person name="Neumann P."/>
            <person name="Vondrak T."/>
            <person name="Novak P."/>
            <person name="Zhang M."/>
            <person name="Costa L."/>
            <person name="Castellani M."/>
            <person name="Scott A."/>
            <person name="Toegelov H."/>
            <person name="Fuchs J."/>
            <person name="Mata-Sucre Y."/>
            <person name="Dias Y."/>
            <person name="Vanzela A.L.L."/>
            <person name="Huettel B."/>
            <person name="Almeida C.C.S."/>
            <person name="Simkova H."/>
            <person name="Souza G."/>
            <person name="Pedrosa-Harand A."/>
            <person name="Macas J."/>
            <person name="Mayer K.F.X."/>
            <person name="Houben A."/>
            <person name="Marques A."/>
        </authorList>
    </citation>
    <scope>NUCLEOTIDE SEQUENCE [LARGE SCALE GENOMIC DNA]</scope>
    <source>
        <strain evidence="18">RhyTen1mFocal</strain>
    </source>
</reference>
<organism evidence="18 19">
    <name type="scientific">Rhynchospora tenuis</name>
    <dbReference type="NCBI Taxonomy" id="198213"/>
    <lineage>
        <taxon>Eukaryota</taxon>
        <taxon>Viridiplantae</taxon>
        <taxon>Streptophyta</taxon>
        <taxon>Embryophyta</taxon>
        <taxon>Tracheophyta</taxon>
        <taxon>Spermatophyta</taxon>
        <taxon>Magnoliopsida</taxon>
        <taxon>Liliopsida</taxon>
        <taxon>Poales</taxon>
        <taxon>Cyperaceae</taxon>
        <taxon>Cyperoideae</taxon>
        <taxon>Rhynchosporeae</taxon>
        <taxon>Rhynchospora</taxon>
    </lineage>
</organism>
<dbReference type="PANTHER" id="PTHR32227">
    <property type="entry name" value="GLUCAN ENDO-1,3-BETA-GLUCOSIDASE BG1-RELATED-RELATED"/>
    <property type="match status" value="1"/>
</dbReference>
<keyword evidence="9" id="KW-0611">Plant defense</keyword>
<evidence type="ECO:0000256" key="15">
    <source>
        <dbReference type="RuleBase" id="RU004336"/>
    </source>
</evidence>
<dbReference type="GO" id="GO:0042973">
    <property type="term" value="F:glucan endo-1,3-beta-D-glucosidase activity"/>
    <property type="evidence" value="ECO:0007669"/>
    <property type="project" value="UniProtKB-EC"/>
</dbReference>
<accession>A0AAD6EXX4</accession>
<dbReference type="GO" id="GO:0098552">
    <property type="term" value="C:side of membrane"/>
    <property type="evidence" value="ECO:0007669"/>
    <property type="project" value="UniProtKB-KW"/>
</dbReference>
<keyword evidence="19" id="KW-1185">Reference proteome</keyword>
<dbReference type="InterPro" id="IPR012946">
    <property type="entry name" value="X8"/>
</dbReference>
<keyword evidence="5" id="KW-1003">Cell membrane</keyword>
<feature type="region of interest" description="Disordered" evidence="16">
    <location>
        <begin position="535"/>
        <end position="556"/>
    </location>
</feature>